<feature type="region of interest" description="Disordered" evidence="1">
    <location>
        <begin position="45"/>
        <end position="85"/>
    </location>
</feature>
<organism evidence="2 3">
    <name type="scientific">Anthostomella pinea</name>
    <dbReference type="NCBI Taxonomy" id="933095"/>
    <lineage>
        <taxon>Eukaryota</taxon>
        <taxon>Fungi</taxon>
        <taxon>Dikarya</taxon>
        <taxon>Ascomycota</taxon>
        <taxon>Pezizomycotina</taxon>
        <taxon>Sordariomycetes</taxon>
        <taxon>Xylariomycetidae</taxon>
        <taxon>Xylariales</taxon>
        <taxon>Xylariaceae</taxon>
        <taxon>Anthostomella</taxon>
    </lineage>
</organism>
<reference evidence="2" key="1">
    <citation type="submission" date="2023-10" db="EMBL/GenBank/DDBJ databases">
        <authorList>
            <person name="Hackl T."/>
        </authorList>
    </citation>
    <scope>NUCLEOTIDE SEQUENCE</scope>
</reference>
<protein>
    <submittedName>
        <fullName evidence="2">Uu.00g012720.m01.CDS01</fullName>
    </submittedName>
</protein>
<keyword evidence="3" id="KW-1185">Reference proteome</keyword>
<proteinExistence type="predicted"/>
<evidence type="ECO:0000313" key="2">
    <source>
        <dbReference type="EMBL" id="CAJ2513153.1"/>
    </source>
</evidence>
<evidence type="ECO:0000256" key="1">
    <source>
        <dbReference type="SAM" id="MobiDB-lite"/>
    </source>
</evidence>
<comment type="caution">
    <text evidence="2">The sequence shown here is derived from an EMBL/GenBank/DDBJ whole genome shotgun (WGS) entry which is preliminary data.</text>
</comment>
<dbReference type="AlphaFoldDB" id="A0AAI8VZ82"/>
<sequence length="424" mass="46950">MVVRTPPLSSLKRGFLPQIHHPLPLSKRESQHLLESITTSFRKNLDKEHPWQHVETTSHTPSTPSTTTSKTALLPNTPISSHRPTDRHLRAILSNPLFSHSHDVAQPTALTNTKNPFDVFDSAVHRGLMNVRRAAGFLAAVRSHIVAQSPHHVRQRMAQSGAGLHVIQWLRASGQENDLHFLSDGALIKCIIPFMYAEGLQEVIWVWLARLAAQMGALELEKTPGKVSAPSLAKLVAALMKETSESGSDAQVSLDNSYSALSRANELLSPAHSRAAAASIRESWVNLSWASTVNGWQRPKPSAPLFDSFLELGQPFKLQLDLAHLELHHPTTPSHSAAVEYMRLKHQVADDVADMHLTARSQRRMICLALDAADRLKQVGNTDEASLVERFLTKMCESVNLGMLNLQGRDSFASELPIRHSLLR</sequence>
<evidence type="ECO:0000313" key="3">
    <source>
        <dbReference type="Proteomes" id="UP001295740"/>
    </source>
</evidence>
<dbReference type="EMBL" id="CAUWAG010000020">
    <property type="protein sequence ID" value="CAJ2513153.1"/>
    <property type="molecule type" value="Genomic_DNA"/>
</dbReference>
<name>A0AAI8VZ82_9PEZI</name>
<gene>
    <name evidence="2" type="ORF">KHLLAP_LOCUS13621</name>
</gene>
<feature type="compositionally biased region" description="Low complexity" evidence="1">
    <location>
        <begin position="57"/>
        <end position="71"/>
    </location>
</feature>
<dbReference type="Proteomes" id="UP001295740">
    <property type="component" value="Unassembled WGS sequence"/>
</dbReference>
<accession>A0AAI8VZ82</accession>